<dbReference type="InterPro" id="IPR045175">
    <property type="entry name" value="M28_fam"/>
</dbReference>
<sequence>MKKQLSLVMSFFLLTTGIMAQTGFVITNATAENVISGNYNPANFNAGLEILSSEFPSTVNSQINPDSLKAYIIKLASFKNRNTGSDTLSDSIGIGAARRWVHGKFESFTASSPRLIPAYFQFNQRICDITQHRNIIAVQPGTDTTDKSIIVVEGHIDSRCEGVCDIECDAEGVEDNASGTALVMELARVMGNYKTKRTIVYMVTIGEEQGLFGAAAFAEYCEQNNINVRAVFNNDVIGGIICGKTASPPGCTGEGDVDSTSVRIFSHGATDSPSKGLARFAKMQYQDDLLPIVSVPMELRIMSPEDRGGRGGDHIPFRQRGYPAIRYCAANEHGDASIDAGYVDRQHTESDVLGVDTDGDLKVDSFFVDFNYLARNGVINGASAAAAANGPLSPSIQVNKLENAFEVIITPAEEAPSYKIGVRAFGHDFHTIYETTKLIDTIPRIDTAPQHFISACAVDAMGIESLFSNEERLFTPVGIDDARGNIDVPAGIRMEQNRPNPFDEATYIVFEADSQWEGKDAIITIRDLKGKVVKQLATEVKFGNNEVLYRHGYGAVGTYLYSLEIEGKSFGVQRMIFAN</sequence>
<dbReference type="RefSeq" id="WP_147014356.1">
    <property type="nucleotide sequence ID" value="NZ_VORB01000005.1"/>
</dbReference>
<dbReference type="PANTHER" id="PTHR12147:SF26">
    <property type="entry name" value="PEPTIDASE M28 DOMAIN-CONTAINING PROTEIN"/>
    <property type="match status" value="1"/>
</dbReference>
<dbReference type="GO" id="GO:0006508">
    <property type="term" value="P:proteolysis"/>
    <property type="evidence" value="ECO:0007669"/>
    <property type="project" value="InterPro"/>
</dbReference>
<keyword evidence="4" id="KW-1185">Reference proteome</keyword>
<protein>
    <submittedName>
        <fullName evidence="3">M28 family peptidase</fullName>
    </submittedName>
</protein>
<accession>A0A5C6UZL5</accession>
<gene>
    <name evidence="3" type="ORF">FRX97_06370</name>
</gene>
<keyword evidence="1" id="KW-0732">Signal</keyword>
<dbReference type="Gene3D" id="3.40.630.10">
    <property type="entry name" value="Zn peptidases"/>
    <property type="match status" value="1"/>
</dbReference>
<dbReference type="SUPFAM" id="SSF53187">
    <property type="entry name" value="Zn-dependent exopeptidases"/>
    <property type="match status" value="1"/>
</dbReference>
<reference evidence="3 4" key="1">
    <citation type="submission" date="2019-08" db="EMBL/GenBank/DDBJ databases">
        <title>Genome of Luteibaculum oceani JCM 18817.</title>
        <authorList>
            <person name="Bowman J.P."/>
        </authorList>
    </citation>
    <scope>NUCLEOTIDE SEQUENCE [LARGE SCALE GENOMIC DNA]</scope>
    <source>
        <strain evidence="3 4">JCM 18817</strain>
    </source>
</reference>
<dbReference type="Proteomes" id="UP000321168">
    <property type="component" value="Unassembled WGS sequence"/>
</dbReference>
<feature type="signal peptide" evidence="1">
    <location>
        <begin position="1"/>
        <end position="20"/>
    </location>
</feature>
<evidence type="ECO:0000313" key="4">
    <source>
        <dbReference type="Proteomes" id="UP000321168"/>
    </source>
</evidence>
<dbReference type="Pfam" id="PF04389">
    <property type="entry name" value="Peptidase_M28"/>
    <property type="match status" value="1"/>
</dbReference>
<feature type="domain" description="Peptidase M28" evidence="2">
    <location>
        <begin position="134"/>
        <end position="238"/>
    </location>
</feature>
<proteinExistence type="predicted"/>
<feature type="chain" id="PRO_5022959875" evidence="1">
    <location>
        <begin position="21"/>
        <end position="579"/>
    </location>
</feature>
<comment type="caution">
    <text evidence="3">The sequence shown here is derived from an EMBL/GenBank/DDBJ whole genome shotgun (WGS) entry which is preliminary data.</text>
</comment>
<dbReference type="GO" id="GO:0008235">
    <property type="term" value="F:metalloexopeptidase activity"/>
    <property type="evidence" value="ECO:0007669"/>
    <property type="project" value="InterPro"/>
</dbReference>
<evidence type="ECO:0000256" key="1">
    <source>
        <dbReference type="SAM" id="SignalP"/>
    </source>
</evidence>
<dbReference type="EMBL" id="VORB01000005">
    <property type="protein sequence ID" value="TXC78832.1"/>
    <property type="molecule type" value="Genomic_DNA"/>
</dbReference>
<dbReference type="OrthoDB" id="9787436at2"/>
<organism evidence="3 4">
    <name type="scientific">Luteibaculum oceani</name>
    <dbReference type="NCBI Taxonomy" id="1294296"/>
    <lineage>
        <taxon>Bacteria</taxon>
        <taxon>Pseudomonadati</taxon>
        <taxon>Bacteroidota</taxon>
        <taxon>Flavobacteriia</taxon>
        <taxon>Flavobacteriales</taxon>
        <taxon>Luteibaculaceae</taxon>
        <taxon>Luteibaculum</taxon>
    </lineage>
</organism>
<dbReference type="InterPro" id="IPR007484">
    <property type="entry name" value="Peptidase_M28"/>
</dbReference>
<name>A0A5C6UZL5_9FLAO</name>
<evidence type="ECO:0000313" key="3">
    <source>
        <dbReference type="EMBL" id="TXC78832.1"/>
    </source>
</evidence>
<evidence type="ECO:0000259" key="2">
    <source>
        <dbReference type="Pfam" id="PF04389"/>
    </source>
</evidence>
<dbReference type="AlphaFoldDB" id="A0A5C6UZL5"/>
<dbReference type="PANTHER" id="PTHR12147">
    <property type="entry name" value="METALLOPEPTIDASE M28 FAMILY MEMBER"/>
    <property type="match status" value="1"/>
</dbReference>